<evidence type="ECO:0000256" key="1">
    <source>
        <dbReference type="ARBA" id="ARBA00001974"/>
    </source>
</evidence>
<evidence type="ECO:0000313" key="8">
    <source>
        <dbReference type="Proteomes" id="UP001187192"/>
    </source>
</evidence>
<dbReference type="InterPro" id="IPR016170">
    <property type="entry name" value="Cytok_DH_C_sf"/>
</dbReference>
<dbReference type="Gene3D" id="3.40.462.10">
    <property type="entry name" value="FAD-linked oxidases, C-terminal domain"/>
    <property type="match status" value="1"/>
</dbReference>
<accession>A0AA88AE81</accession>
<protein>
    <recommendedName>
        <fullName evidence="6">Cytokinin dehydrogenase 1 FAD/cytokinin binding domain-containing protein</fullName>
    </recommendedName>
</protein>
<dbReference type="PANTHER" id="PTHR13878:SF115">
    <property type="entry name" value="CYTOKININ DEHYDROGENASE"/>
    <property type="match status" value="1"/>
</dbReference>
<keyword evidence="5" id="KW-0560">Oxidoreductase</keyword>
<evidence type="ECO:0000256" key="3">
    <source>
        <dbReference type="ARBA" id="ARBA00022630"/>
    </source>
</evidence>
<keyword evidence="8" id="KW-1185">Reference proteome</keyword>
<dbReference type="SUPFAM" id="SSF55103">
    <property type="entry name" value="FAD-linked oxidases, C-terminal domain"/>
    <property type="match status" value="1"/>
</dbReference>
<keyword evidence="4" id="KW-0274">FAD</keyword>
<evidence type="ECO:0000259" key="6">
    <source>
        <dbReference type="Pfam" id="PF09265"/>
    </source>
</evidence>
<evidence type="ECO:0000256" key="5">
    <source>
        <dbReference type="ARBA" id="ARBA00023002"/>
    </source>
</evidence>
<evidence type="ECO:0000313" key="7">
    <source>
        <dbReference type="EMBL" id="GMN53103.1"/>
    </source>
</evidence>
<gene>
    <name evidence="7" type="ORF">TIFTF001_022242</name>
</gene>
<dbReference type="Proteomes" id="UP001187192">
    <property type="component" value="Unassembled WGS sequence"/>
</dbReference>
<dbReference type="AlphaFoldDB" id="A0AA88AE81"/>
<comment type="caution">
    <text evidence="7">The sequence shown here is derived from an EMBL/GenBank/DDBJ whole genome shotgun (WGS) entry which is preliminary data.</text>
</comment>
<dbReference type="InterPro" id="IPR015345">
    <property type="entry name" value="Cytokinin_DH_FAD/cytokin-bd"/>
</dbReference>
<dbReference type="Pfam" id="PF09265">
    <property type="entry name" value="Cytokin-bind"/>
    <property type="match status" value="1"/>
</dbReference>
<proteinExistence type="inferred from homology"/>
<name>A0AA88AE81_FICCA</name>
<dbReference type="GO" id="GO:0009690">
    <property type="term" value="P:cytokinin metabolic process"/>
    <property type="evidence" value="ECO:0007669"/>
    <property type="project" value="InterPro"/>
</dbReference>
<dbReference type="GO" id="GO:0050660">
    <property type="term" value="F:flavin adenine dinucleotide binding"/>
    <property type="evidence" value="ECO:0007669"/>
    <property type="project" value="InterPro"/>
</dbReference>
<dbReference type="InterPro" id="IPR050432">
    <property type="entry name" value="FAD-linked_Oxidoreductases_BP"/>
</dbReference>
<evidence type="ECO:0000256" key="2">
    <source>
        <dbReference type="ARBA" id="ARBA00005466"/>
    </source>
</evidence>
<dbReference type="PANTHER" id="PTHR13878">
    <property type="entry name" value="GULONOLACTONE OXIDASE"/>
    <property type="match status" value="1"/>
</dbReference>
<comment type="similarity">
    <text evidence="2">Belongs to the oxygen-dependent FAD-linked oxidoreductase family.</text>
</comment>
<evidence type="ECO:0000256" key="4">
    <source>
        <dbReference type="ARBA" id="ARBA00022827"/>
    </source>
</evidence>
<dbReference type="InterPro" id="IPR016164">
    <property type="entry name" value="FAD-linked_Oxase-like_C"/>
</dbReference>
<dbReference type="GO" id="GO:0019139">
    <property type="term" value="F:cytokinin dehydrogenase activity"/>
    <property type="evidence" value="ECO:0007669"/>
    <property type="project" value="InterPro"/>
</dbReference>
<keyword evidence="3" id="KW-0285">Flavoprotein</keyword>
<comment type="cofactor">
    <cofactor evidence="1">
        <name>FAD</name>
        <dbReference type="ChEBI" id="CHEBI:57692"/>
    </cofactor>
</comment>
<organism evidence="7 8">
    <name type="scientific">Ficus carica</name>
    <name type="common">Common fig</name>
    <dbReference type="NCBI Taxonomy" id="3494"/>
    <lineage>
        <taxon>Eukaryota</taxon>
        <taxon>Viridiplantae</taxon>
        <taxon>Streptophyta</taxon>
        <taxon>Embryophyta</taxon>
        <taxon>Tracheophyta</taxon>
        <taxon>Spermatophyta</taxon>
        <taxon>Magnoliopsida</taxon>
        <taxon>eudicotyledons</taxon>
        <taxon>Gunneridae</taxon>
        <taxon>Pentapetalae</taxon>
        <taxon>rosids</taxon>
        <taxon>fabids</taxon>
        <taxon>Rosales</taxon>
        <taxon>Moraceae</taxon>
        <taxon>Ficeae</taxon>
        <taxon>Ficus</taxon>
    </lineage>
</organism>
<feature type="domain" description="Cytokinin dehydrogenase 1 FAD/cytokinin binding" evidence="6">
    <location>
        <begin position="7"/>
        <end position="156"/>
    </location>
</feature>
<reference evidence="7" key="1">
    <citation type="submission" date="2023-07" db="EMBL/GenBank/DDBJ databases">
        <title>draft genome sequence of fig (Ficus carica).</title>
        <authorList>
            <person name="Takahashi T."/>
            <person name="Nishimura K."/>
        </authorList>
    </citation>
    <scope>NUCLEOTIDE SEQUENCE</scope>
</reference>
<dbReference type="EMBL" id="BTGU01000044">
    <property type="protein sequence ID" value="GMN53103.1"/>
    <property type="molecule type" value="Genomic_DNA"/>
</dbReference>
<sequence>MSGIMGKNGVNYLEGFLLMRQGPLDLSFYPVPDQLRITALVTQSGIVYVMELAKYYDQSTQNYEDKGLQVLLYLLNFVPGFAFKKDVTYFDFLNRVGSEETTLQGLGLWEIPHPWLNLFVPESRMSDFDSGVFRGILLEQKVPAGLVIVYPMNRNK</sequence>